<evidence type="ECO:0000313" key="3">
    <source>
        <dbReference type="RefSeq" id="XP_026191304.1"/>
    </source>
</evidence>
<keyword evidence="2" id="KW-1185">Reference proteome</keyword>
<name>A0A6P6RUX5_9EIME</name>
<feature type="compositionally biased region" description="Polar residues" evidence="1">
    <location>
        <begin position="246"/>
        <end position="256"/>
    </location>
</feature>
<dbReference type="Proteomes" id="UP000515125">
    <property type="component" value="Unplaced"/>
</dbReference>
<accession>A0A6P6RUX5</accession>
<evidence type="ECO:0000313" key="2">
    <source>
        <dbReference type="Proteomes" id="UP000515125"/>
    </source>
</evidence>
<dbReference type="RefSeq" id="XP_026191304.1">
    <property type="nucleotide sequence ID" value="XM_026335519.1"/>
</dbReference>
<organism evidence="2 3">
    <name type="scientific">Cyclospora cayetanensis</name>
    <dbReference type="NCBI Taxonomy" id="88456"/>
    <lineage>
        <taxon>Eukaryota</taxon>
        <taxon>Sar</taxon>
        <taxon>Alveolata</taxon>
        <taxon>Apicomplexa</taxon>
        <taxon>Conoidasida</taxon>
        <taxon>Coccidia</taxon>
        <taxon>Eucoccidiorida</taxon>
        <taxon>Eimeriorina</taxon>
        <taxon>Eimeriidae</taxon>
        <taxon>Cyclospora</taxon>
    </lineage>
</organism>
<feature type="region of interest" description="Disordered" evidence="1">
    <location>
        <begin position="229"/>
        <end position="265"/>
    </location>
</feature>
<dbReference type="OrthoDB" id="10650459at2759"/>
<dbReference type="AlphaFoldDB" id="A0A6P6RUX5"/>
<protein>
    <submittedName>
        <fullName evidence="3">Uncharacterized protein LOC34618712</fullName>
    </submittedName>
</protein>
<dbReference type="GeneID" id="34618712"/>
<sequence length="1014" mass="106672">MSALRGEAPASPGTKPANGWGELFARVSTLEEGPPALLSRIHAAAFSARSAMFGFGGVQHEQLGAAAAAAAAAAAGAKAYAFDHSEALLPAPAPAASFGARDGLAASLARYTRECRRLRSQGLMTDGVALSEAPGGGAAAGGKAGSSFSQQIQQQEWLVGLEGSNSGVDVAAFRGLRRLYQNVAAEARSAAEASQQQLFAAIDMERDLKCWATTKAALMQQLALPSTAADSLASGGGGSTLPRLPSTATRPQGFSSPPQTLQPHPLLTEPEQRILHALPAALGQLQRQEREGWELGLAVQQLPAAAAAAAAAAAVELELPSAAAAHLGAGAFLPPGYCSFAAAASAAIAAAAADPSAAAQQQQQPHHKEESAWIRDFGEYPPMLPFVCRQLVVLLQQTSLQAVQRNCEDKEGQRAADALRALVAALPDAAALSPAATTARGWSDCCVLHPPQQQLQGEGGVQQDNAQRTDPHLLLMLSLLRPDIWPPLKLSETLQQVTQEDFLHYRLLLLLVQEKQQSSQSEAHLLRGLRALVSKVKLQGPLFFDPQQQQLLLQTGAVSAAADGGMQQQQEGAWADPQRRISASLHRVAMVLLLLCNKFGCFESAALLHLSSDALHEAAEAACGAAALHRGGFVAESLGQGAATGGSLWGDEVWALERQERGSPSEGSVAEFLAQDLAASINSTFGCTDSSSAHVAGRLVFAAEPPAGFASGELDGVRSRLKAVLLSAMDEGLKGTDPLAKLVTLSQLPLFWSVPLLPAVLRDAFGAITKPGVLLEDSDATEGDLPPGLLEALLLRLDEEEIFAAQSPPHVEPNHQRLELRAFFLRAFNVLKVCCYPPSFPLPCAPQPQCASQCIGGREGFEKYGLPRAVDTVRFEFRVGMSMCAEEQRKSSSAVGCARCPVLPWWHSGIVQTATRQPRGDRCLFRCLSRHAAGCWYIGRPGVPLAAASGTRVSGKALPVFEARLCSLTGGADSLAWGLQNEQCLTSAHIEPVVIDVAVLEGNLETCGSAVMQG</sequence>
<reference evidence="3" key="1">
    <citation type="submission" date="2025-08" db="UniProtKB">
        <authorList>
            <consortium name="RefSeq"/>
        </authorList>
    </citation>
    <scope>IDENTIFICATION</scope>
</reference>
<gene>
    <name evidence="3" type="primary">LOC34618712</name>
</gene>
<proteinExistence type="predicted"/>
<evidence type="ECO:0000256" key="1">
    <source>
        <dbReference type="SAM" id="MobiDB-lite"/>
    </source>
</evidence>